<proteinExistence type="inferred from homology"/>
<evidence type="ECO:0000256" key="5">
    <source>
        <dbReference type="ARBA" id="ARBA00022692"/>
    </source>
</evidence>
<keyword evidence="9" id="KW-1185">Reference proteome</keyword>
<accession>A0ABQ5XCD3</accession>
<dbReference type="InterPro" id="IPR051906">
    <property type="entry name" value="TolC-like"/>
</dbReference>
<evidence type="ECO:0000313" key="8">
    <source>
        <dbReference type="EMBL" id="GLQ89298.1"/>
    </source>
</evidence>
<dbReference type="Proteomes" id="UP001156627">
    <property type="component" value="Unassembled WGS sequence"/>
</dbReference>
<dbReference type="PANTHER" id="PTHR30026:SF20">
    <property type="entry name" value="OUTER MEMBRANE PROTEIN TOLC"/>
    <property type="match status" value="1"/>
</dbReference>
<keyword evidence="6" id="KW-0472">Membrane</keyword>
<evidence type="ECO:0000256" key="7">
    <source>
        <dbReference type="ARBA" id="ARBA00023237"/>
    </source>
</evidence>
<keyword evidence="7" id="KW-0998">Cell outer membrane</keyword>
<dbReference type="Gene3D" id="1.20.1600.10">
    <property type="entry name" value="Outer membrane efflux proteins (OEP)"/>
    <property type="match status" value="1"/>
</dbReference>
<name>A0ABQ5XCD3_9GAMM</name>
<dbReference type="SUPFAM" id="SSF56954">
    <property type="entry name" value="Outer membrane efflux proteins (OEP)"/>
    <property type="match status" value="1"/>
</dbReference>
<keyword evidence="5" id="KW-0812">Transmembrane</keyword>
<evidence type="ECO:0000313" key="9">
    <source>
        <dbReference type="Proteomes" id="UP001156627"/>
    </source>
</evidence>
<evidence type="ECO:0000256" key="2">
    <source>
        <dbReference type="ARBA" id="ARBA00007613"/>
    </source>
</evidence>
<gene>
    <name evidence="8" type="ORF">GCM10007898_28710</name>
</gene>
<dbReference type="Pfam" id="PF02321">
    <property type="entry name" value="OEP"/>
    <property type="match status" value="2"/>
</dbReference>
<comment type="caution">
    <text evidence="8">The sequence shown here is derived from an EMBL/GenBank/DDBJ whole genome shotgun (WGS) entry which is preliminary data.</text>
</comment>
<keyword evidence="3" id="KW-0813">Transport</keyword>
<evidence type="ECO:0000256" key="4">
    <source>
        <dbReference type="ARBA" id="ARBA00022452"/>
    </source>
</evidence>
<comment type="subcellular location">
    <subcellularLocation>
        <location evidence="1">Cell outer membrane</location>
    </subcellularLocation>
</comment>
<evidence type="ECO:0000256" key="3">
    <source>
        <dbReference type="ARBA" id="ARBA00022448"/>
    </source>
</evidence>
<keyword evidence="4" id="KW-1134">Transmembrane beta strand</keyword>
<protein>
    <submittedName>
        <fullName evidence="8">Outer membrane protein</fullName>
    </submittedName>
</protein>
<dbReference type="EMBL" id="BSOA01000034">
    <property type="protein sequence ID" value="GLQ89298.1"/>
    <property type="molecule type" value="Genomic_DNA"/>
</dbReference>
<comment type="similarity">
    <text evidence="2">Belongs to the outer membrane factor (OMF) (TC 1.B.17) family.</text>
</comment>
<reference evidence="9" key="1">
    <citation type="journal article" date="2019" name="Int. J. Syst. Evol. Microbiol.">
        <title>The Global Catalogue of Microorganisms (GCM) 10K type strain sequencing project: providing services to taxonomists for standard genome sequencing and annotation.</title>
        <authorList>
            <consortium name="The Broad Institute Genomics Platform"/>
            <consortium name="The Broad Institute Genome Sequencing Center for Infectious Disease"/>
            <person name="Wu L."/>
            <person name="Ma J."/>
        </authorList>
    </citation>
    <scope>NUCLEOTIDE SEQUENCE [LARGE SCALE GENOMIC DNA]</scope>
    <source>
        <strain evidence="9">NBRC 111981</strain>
    </source>
</reference>
<evidence type="ECO:0000256" key="1">
    <source>
        <dbReference type="ARBA" id="ARBA00004442"/>
    </source>
</evidence>
<dbReference type="PANTHER" id="PTHR30026">
    <property type="entry name" value="OUTER MEMBRANE PROTEIN TOLC"/>
    <property type="match status" value="1"/>
</dbReference>
<evidence type="ECO:0000256" key="6">
    <source>
        <dbReference type="ARBA" id="ARBA00023136"/>
    </source>
</evidence>
<dbReference type="InterPro" id="IPR003423">
    <property type="entry name" value="OMP_efflux"/>
</dbReference>
<organism evidence="8 9">
    <name type="scientific">Dyella flagellata</name>
    <dbReference type="NCBI Taxonomy" id="1867833"/>
    <lineage>
        <taxon>Bacteria</taxon>
        <taxon>Pseudomonadati</taxon>
        <taxon>Pseudomonadota</taxon>
        <taxon>Gammaproteobacteria</taxon>
        <taxon>Lysobacterales</taxon>
        <taxon>Rhodanobacteraceae</taxon>
        <taxon>Dyella</taxon>
    </lineage>
</organism>
<sequence>MPAYATSSVTSLGELFAIARESEPGYLAAKANLTASKARARQAFGAMLPQVTASATANGNRRRYETLGSSPNTLHDRYHADTDQVSLTQPLWHAANNAALREAHDGTAQAEYQLKDTEQQLYFKLASAWFDLMQARDEVNFTTAQREALRAQWEIARRAATLGAQGEPQAEEAHAKYEEASADEASAEMDVSSKLAAVEQWVGPADDLQQPYLKQDAELPDLIGDDLDAWLEQVDTHSPAVLAAARAISAADEEVAKQHDGHQPTLDLVASYGKNAQAVGNFPGQAGYDIRTLTVGLQVNVPLYSGGTQSAKVAEALAMRDKAYDDMVAARRQATLSIKDAFYGWRAGAAKARAARIAISAAETGVAAATRGSTKGLKTEADVLTAQQQLAGARRDMLKGRYQQLTAFIKLKATLGELSITDVDELDGCFTSQKQEALR</sequence>